<comment type="cofactor">
    <cofactor evidence="1">
        <name>Mn(2+)</name>
        <dbReference type="ChEBI" id="CHEBI:29035"/>
    </cofactor>
</comment>
<evidence type="ECO:0000256" key="1">
    <source>
        <dbReference type="ARBA" id="ARBA00001936"/>
    </source>
</evidence>
<keyword evidence="3" id="KW-0479">Metal-binding</keyword>
<dbReference type="InterPro" id="IPR000086">
    <property type="entry name" value="NUDIX_hydrolase_dom"/>
</dbReference>
<organism evidence="8 9">
    <name type="scientific">Thermocatellispora tengchongensis</name>
    <dbReference type="NCBI Taxonomy" id="1073253"/>
    <lineage>
        <taxon>Bacteria</taxon>
        <taxon>Bacillati</taxon>
        <taxon>Actinomycetota</taxon>
        <taxon>Actinomycetes</taxon>
        <taxon>Streptosporangiales</taxon>
        <taxon>Streptosporangiaceae</taxon>
        <taxon>Thermocatellispora</taxon>
    </lineage>
</organism>
<dbReference type="CDD" id="cd18870">
    <property type="entry name" value="NUDIX_AcylCoAdiphos_Nudt19"/>
    <property type="match status" value="1"/>
</dbReference>
<keyword evidence="6" id="KW-0464">Manganese</keyword>
<sequence>MAELAEAATCVLLRDGRSGVEVLLLRRSAAQRAFPGAWVFPGGQVDPADRVRPEAARRAAVRETREESGIELEEDTLVPWSCWTPPAQAPRRFRTWFFLAEAPPGQAARVDGRESVEHAWLTPAAALARHAAGDMVLLPPTWTTLGELSGHRSAAGILNAARARPPAIFTSALSRDERGRFLLVTAEGGAPYRLRLDGLPWRREAAGEAPPPP</sequence>
<dbReference type="RefSeq" id="WP_185056607.1">
    <property type="nucleotide sequence ID" value="NZ_BAABIX010000041.1"/>
</dbReference>
<dbReference type="Proteomes" id="UP000578449">
    <property type="component" value="Unassembled WGS sequence"/>
</dbReference>
<reference evidence="8 9" key="1">
    <citation type="submission" date="2020-08" db="EMBL/GenBank/DDBJ databases">
        <title>Genomic Encyclopedia of Type Strains, Phase IV (KMG-IV): sequencing the most valuable type-strain genomes for metagenomic binning, comparative biology and taxonomic classification.</title>
        <authorList>
            <person name="Goeker M."/>
        </authorList>
    </citation>
    <scope>NUCLEOTIDE SEQUENCE [LARGE SCALE GENOMIC DNA]</scope>
    <source>
        <strain evidence="8 9">DSM 45615</strain>
    </source>
</reference>
<dbReference type="AlphaFoldDB" id="A0A840PRQ0"/>
<dbReference type="InterPro" id="IPR015797">
    <property type="entry name" value="NUDIX_hydrolase-like_dom_sf"/>
</dbReference>
<evidence type="ECO:0000313" key="8">
    <source>
        <dbReference type="EMBL" id="MBB5139787.1"/>
    </source>
</evidence>
<name>A0A840PRQ0_9ACTN</name>
<evidence type="ECO:0000256" key="5">
    <source>
        <dbReference type="ARBA" id="ARBA00022842"/>
    </source>
</evidence>
<accession>A0A840PRQ0</accession>
<keyword evidence="5" id="KW-0460">Magnesium</keyword>
<comment type="cofactor">
    <cofactor evidence="2">
        <name>Mg(2+)</name>
        <dbReference type="ChEBI" id="CHEBI:18420"/>
    </cofactor>
</comment>
<protein>
    <submittedName>
        <fullName evidence="8">8-oxo-dGTP pyrophosphatase MutT (NUDIX family)</fullName>
    </submittedName>
</protein>
<keyword evidence="4" id="KW-0378">Hydrolase</keyword>
<feature type="domain" description="Nudix hydrolase" evidence="7">
    <location>
        <begin position="3"/>
        <end position="143"/>
    </location>
</feature>
<proteinExistence type="predicted"/>
<evidence type="ECO:0000256" key="6">
    <source>
        <dbReference type="ARBA" id="ARBA00023211"/>
    </source>
</evidence>
<keyword evidence="9" id="KW-1185">Reference proteome</keyword>
<dbReference type="EMBL" id="JACHGN010000033">
    <property type="protein sequence ID" value="MBB5139787.1"/>
    <property type="molecule type" value="Genomic_DNA"/>
</dbReference>
<evidence type="ECO:0000256" key="4">
    <source>
        <dbReference type="ARBA" id="ARBA00022801"/>
    </source>
</evidence>
<dbReference type="GO" id="GO:0046872">
    <property type="term" value="F:metal ion binding"/>
    <property type="evidence" value="ECO:0007669"/>
    <property type="project" value="UniProtKB-KW"/>
</dbReference>
<dbReference type="InterPro" id="IPR039121">
    <property type="entry name" value="NUDT19"/>
</dbReference>
<evidence type="ECO:0000256" key="3">
    <source>
        <dbReference type="ARBA" id="ARBA00022723"/>
    </source>
</evidence>
<dbReference type="PANTHER" id="PTHR12318:SF0">
    <property type="entry name" value="ACYL-COENZYME A DIPHOSPHATASE NUDT19"/>
    <property type="match status" value="1"/>
</dbReference>
<dbReference type="SUPFAM" id="SSF55811">
    <property type="entry name" value="Nudix"/>
    <property type="match status" value="1"/>
</dbReference>
<dbReference type="Gene3D" id="3.90.79.10">
    <property type="entry name" value="Nucleoside Triphosphate Pyrophosphohydrolase"/>
    <property type="match status" value="2"/>
</dbReference>
<evidence type="ECO:0000313" key="9">
    <source>
        <dbReference type="Proteomes" id="UP000578449"/>
    </source>
</evidence>
<gene>
    <name evidence="8" type="ORF">HNP84_009551</name>
</gene>
<evidence type="ECO:0000259" key="7">
    <source>
        <dbReference type="PROSITE" id="PS51462"/>
    </source>
</evidence>
<dbReference type="GO" id="GO:0016818">
    <property type="term" value="F:hydrolase activity, acting on acid anhydrides, in phosphorus-containing anhydrides"/>
    <property type="evidence" value="ECO:0007669"/>
    <property type="project" value="InterPro"/>
</dbReference>
<dbReference type="PANTHER" id="PTHR12318">
    <property type="entry name" value="TESTOSTERONE-REGULATED PROTEIN RP2"/>
    <property type="match status" value="1"/>
</dbReference>
<evidence type="ECO:0000256" key="2">
    <source>
        <dbReference type="ARBA" id="ARBA00001946"/>
    </source>
</evidence>
<dbReference type="Pfam" id="PF00293">
    <property type="entry name" value="NUDIX"/>
    <property type="match status" value="1"/>
</dbReference>
<comment type="caution">
    <text evidence="8">The sequence shown here is derived from an EMBL/GenBank/DDBJ whole genome shotgun (WGS) entry which is preliminary data.</text>
</comment>
<dbReference type="PROSITE" id="PS51462">
    <property type="entry name" value="NUDIX"/>
    <property type="match status" value="1"/>
</dbReference>